<evidence type="ECO:0000313" key="2">
    <source>
        <dbReference type="Proteomes" id="UP000027195"/>
    </source>
</evidence>
<dbReference type="Proteomes" id="UP000027195">
    <property type="component" value="Unassembled WGS sequence"/>
</dbReference>
<evidence type="ECO:0000313" key="1">
    <source>
        <dbReference type="EMBL" id="KDQ11040.1"/>
    </source>
</evidence>
<accession>A0A067M8K5</accession>
<dbReference type="InParanoid" id="A0A067M8K5"/>
<dbReference type="HOGENOM" id="CLU_2346417_0_0_1"/>
<proteinExistence type="predicted"/>
<reference evidence="2" key="1">
    <citation type="journal article" date="2014" name="Proc. Natl. Acad. Sci. U.S.A.">
        <title>Extensive sampling of basidiomycete genomes demonstrates inadequacy of the white-rot/brown-rot paradigm for wood decay fungi.</title>
        <authorList>
            <person name="Riley R."/>
            <person name="Salamov A.A."/>
            <person name="Brown D.W."/>
            <person name="Nagy L.G."/>
            <person name="Floudas D."/>
            <person name="Held B.W."/>
            <person name="Levasseur A."/>
            <person name="Lombard V."/>
            <person name="Morin E."/>
            <person name="Otillar R."/>
            <person name="Lindquist E.A."/>
            <person name="Sun H."/>
            <person name="LaButti K.M."/>
            <person name="Schmutz J."/>
            <person name="Jabbour D."/>
            <person name="Luo H."/>
            <person name="Baker S.E."/>
            <person name="Pisabarro A.G."/>
            <person name="Walton J.D."/>
            <person name="Blanchette R.A."/>
            <person name="Henrissat B."/>
            <person name="Martin F."/>
            <person name="Cullen D."/>
            <person name="Hibbett D.S."/>
            <person name="Grigoriev I.V."/>
        </authorList>
    </citation>
    <scope>NUCLEOTIDE SEQUENCE [LARGE SCALE GENOMIC DNA]</scope>
    <source>
        <strain evidence="2">FD-172 SS1</strain>
    </source>
</reference>
<keyword evidence="2" id="KW-1185">Reference proteome</keyword>
<sequence length="97" mass="10933">MGRWGSFTMNGSSHQIEHLLPICTGYTSRLRVFQSQLVLPEYLPQRCAILIDAASAFRRALSRLLSAVRLNLRPPPRSTLFGLRVPRLSIGYPLILV</sequence>
<gene>
    <name evidence="1" type="ORF">BOTBODRAFT_470618</name>
</gene>
<dbReference type="EMBL" id="KL198062">
    <property type="protein sequence ID" value="KDQ11040.1"/>
    <property type="molecule type" value="Genomic_DNA"/>
</dbReference>
<dbReference type="AlphaFoldDB" id="A0A067M8K5"/>
<protein>
    <submittedName>
        <fullName evidence="1">Uncharacterized protein</fullName>
    </submittedName>
</protein>
<organism evidence="1 2">
    <name type="scientific">Botryobasidium botryosum (strain FD-172 SS1)</name>
    <dbReference type="NCBI Taxonomy" id="930990"/>
    <lineage>
        <taxon>Eukaryota</taxon>
        <taxon>Fungi</taxon>
        <taxon>Dikarya</taxon>
        <taxon>Basidiomycota</taxon>
        <taxon>Agaricomycotina</taxon>
        <taxon>Agaricomycetes</taxon>
        <taxon>Cantharellales</taxon>
        <taxon>Botryobasidiaceae</taxon>
        <taxon>Botryobasidium</taxon>
    </lineage>
</organism>
<name>A0A067M8K5_BOTB1</name>
<dbReference type="OrthoDB" id="2886770at2759"/>